<dbReference type="SUPFAM" id="SSF53850">
    <property type="entry name" value="Periplasmic binding protein-like II"/>
    <property type="match status" value="1"/>
</dbReference>
<dbReference type="Pfam" id="PF12849">
    <property type="entry name" value="PBP_like_2"/>
    <property type="match status" value="1"/>
</dbReference>
<dbReference type="InterPro" id="IPR024370">
    <property type="entry name" value="PBP_domain"/>
</dbReference>
<dbReference type="PANTHER" id="PTHR37945">
    <property type="entry name" value="EXTRACELLULAR TUNGSTATE BINDING PROTEIN"/>
    <property type="match status" value="1"/>
</dbReference>
<reference evidence="2" key="1">
    <citation type="submission" date="2023-08" db="EMBL/GenBank/DDBJ databases">
        <title>Black Yeasts Isolated from many extreme environments.</title>
        <authorList>
            <person name="Coleine C."/>
            <person name="Stajich J.E."/>
            <person name="Selbmann L."/>
        </authorList>
    </citation>
    <scope>NUCLEOTIDE SEQUENCE</scope>
    <source>
        <strain evidence="2">CCFEE 5401</strain>
    </source>
</reference>
<dbReference type="Gene3D" id="3.40.190.10">
    <property type="entry name" value="Periplasmic binding protein-like II"/>
    <property type="match status" value="2"/>
</dbReference>
<evidence type="ECO:0000259" key="1">
    <source>
        <dbReference type="Pfam" id="PF12849"/>
    </source>
</evidence>
<sequence>MAKPTRGSEFVQWIDTSALLSPEADPTINNHINTATTETYGSPTAPLGFRLGNGGAGYTGILKALCDAFIFHKSQSGTAKPFRVEWVANHSRHTQLALLGDAVQIALTYEPDWEDQATAEGWAKRIGRAFNDRFVLAGPDTDPARVAETVCRPGNDDLRICLAFREIARFGGKSGKVVLHHRGDGSATSVKEMQLWGMSGVDLSTSLPWRSRISLPPHGALVEAAKAGVYVLTDRATYLSAERAGVIPGMKVFVEEGRYLLNPCSILVNTKVERNECAWEFAEWLTGAQAQVIVRHFGKDKSTGLPVFTDGKSEEVYSGWSLVKAKL</sequence>
<comment type="caution">
    <text evidence="2">The sequence shown here is derived from an EMBL/GenBank/DDBJ whole genome shotgun (WGS) entry which is preliminary data.</text>
</comment>
<dbReference type="AlphaFoldDB" id="A0AAN7TF73"/>
<dbReference type="Proteomes" id="UP001310890">
    <property type="component" value="Unassembled WGS sequence"/>
</dbReference>
<name>A0AAN7TF73_9PEZI</name>
<evidence type="ECO:0000313" key="2">
    <source>
        <dbReference type="EMBL" id="KAK5105679.1"/>
    </source>
</evidence>
<feature type="domain" description="PBP" evidence="1">
    <location>
        <begin position="78"/>
        <end position="287"/>
    </location>
</feature>
<dbReference type="InterPro" id="IPR052738">
    <property type="entry name" value="ABC-Tungstate_binding"/>
</dbReference>
<dbReference type="PANTHER" id="PTHR37945:SF1">
    <property type="entry name" value="EXTRACELLULAR TUNGSTATE BINDING PROTEIN"/>
    <property type="match status" value="1"/>
</dbReference>
<protein>
    <recommendedName>
        <fullName evidence="1">PBP domain-containing protein</fullName>
    </recommendedName>
</protein>
<proteinExistence type="predicted"/>
<dbReference type="EMBL" id="JAVRRL010000170">
    <property type="protein sequence ID" value="KAK5105679.1"/>
    <property type="molecule type" value="Genomic_DNA"/>
</dbReference>
<accession>A0AAN7TF73</accession>
<gene>
    <name evidence="2" type="ORF">LTR62_002491</name>
</gene>
<organism evidence="2 3">
    <name type="scientific">Meristemomyces frigidus</name>
    <dbReference type="NCBI Taxonomy" id="1508187"/>
    <lineage>
        <taxon>Eukaryota</taxon>
        <taxon>Fungi</taxon>
        <taxon>Dikarya</taxon>
        <taxon>Ascomycota</taxon>
        <taxon>Pezizomycotina</taxon>
        <taxon>Dothideomycetes</taxon>
        <taxon>Dothideomycetidae</taxon>
        <taxon>Mycosphaerellales</taxon>
        <taxon>Teratosphaeriaceae</taxon>
        <taxon>Meristemomyces</taxon>
    </lineage>
</organism>
<evidence type="ECO:0000313" key="3">
    <source>
        <dbReference type="Proteomes" id="UP001310890"/>
    </source>
</evidence>